<dbReference type="PANTHER" id="PTHR46268">
    <property type="entry name" value="STRESS RESPONSE PROTEIN NHAX"/>
    <property type="match status" value="1"/>
</dbReference>
<dbReference type="OrthoDB" id="4867015at2"/>
<proteinExistence type="inferred from homology"/>
<evidence type="ECO:0000259" key="2">
    <source>
        <dbReference type="Pfam" id="PF00582"/>
    </source>
</evidence>
<dbReference type="PRINTS" id="PR01438">
    <property type="entry name" value="UNVRSLSTRESS"/>
</dbReference>
<evidence type="ECO:0000256" key="1">
    <source>
        <dbReference type="ARBA" id="ARBA00008791"/>
    </source>
</evidence>
<accession>A0A0F2TN74</accession>
<sequence length="289" mass="29110">MTSIVAAGVDGSPASVAAAHWAAEEALRRGAVLRLLHAWPWLTDGVASYAEPDDLPAAAQRLLAAAAEEVRGRHPGLDVRTDVVLDAPVDGLVAAAGDSELLVLGSRGLGGFAGLLLGSVGMAVAGRSAAPVVVVREPGSDGGDGASAGGEVVVGVDAHGPEAEVLAFAFREAALRGARLRAVHGWDLPPVFGYAGGAVPAGEVGQLEALEAKLLSLALAGPREQHPEVEVVEDVRLGAARGLVEASAGAALVVVGRGHRPVEFGPRLGRVAHAVLHHAGAPVAVVPHW</sequence>
<comment type="similarity">
    <text evidence="1">Belongs to the universal stress protein A family.</text>
</comment>
<dbReference type="EMBL" id="JZKH01000001">
    <property type="protein sequence ID" value="KJS63750.1"/>
    <property type="molecule type" value="Genomic_DNA"/>
</dbReference>
<evidence type="ECO:0000313" key="3">
    <source>
        <dbReference type="EMBL" id="KJS63750.1"/>
    </source>
</evidence>
<dbReference type="InterPro" id="IPR006015">
    <property type="entry name" value="Universal_stress_UspA"/>
</dbReference>
<reference evidence="3 4" key="1">
    <citation type="submission" date="2015-02" db="EMBL/GenBank/DDBJ databases">
        <authorList>
            <person name="Ju K.-S."/>
            <person name="Doroghazi J.R."/>
            <person name="Metcalf W."/>
        </authorList>
    </citation>
    <scope>NUCLEOTIDE SEQUENCE [LARGE SCALE GENOMIC DNA]</scope>
    <source>
        <strain evidence="3 4">ATCC 31215</strain>
    </source>
</reference>
<organism evidence="3 4">
    <name type="scientific">Streptomyces rubellomurinus (strain ATCC 31215)</name>
    <dbReference type="NCBI Taxonomy" id="359131"/>
    <lineage>
        <taxon>Bacteria</taxon>
        <taxon>Bacillati</taxon>
        <taxon>Actinomycetota</taxon>
        <taxon>Actinomycetes</taxon>
        <taxon>Kitasatosporales</taxon>
        <taxon>Streptomycetaceae</taxon>
        <taxon>Streptomyces</taxon>
    </lineage>
</organism>
<evidence type="ECO:0000313" key="4">
    <source>
        <dbReference type="Proteomes" id="UP000033699"/>
    </source>
</evidence>
<feature type="domain" description="UspA" evidence="2">
    <location>
        <begin position="152"/>
        <end position="287"/>
    </location>
</feature>
<dbReference type="InterPro" id="IPR006016">
    <property type="entry name" value="UspA"/>
</dbReference>
<dbReference type="Proteomes" id="UP000033699">
    <property type="component" value="Unassembled WGS sequence"/>
</dbReference>
<dbReference type="SUPFAM" id="SSF52402">
    <property type="entry name" value="Adenine nucleotide alpha hydrolases-like"/>
    <property type="match status" value="2"/>
</dbReference>
<dbReference type="PATRIC" id="fig|359131.3.peg.71"/>
<dbReference type="AlphaFoldDB" id="A0A0F2TN74"/>
<dbReference type="PANTHER" id="PTHR46268:SF6">
    <property type="entry name" value="UNIVERSAL STRESS PROTEIN UP12"/>
    <property type="match status" value="1"/>
</dbReference>
<dbReference type="RefSeq" id="WP_045691873.1">
    <property type="nucleotide sequence ID" value="NZ_JZKH01000001.1"/>
</dbReference>
<dbReference type="InterPro" id="IPR014729">
    <property type="entry name" value="Rossmann-like_a/b/a_fold"/>
</dbReference>
<name>A0A0F2TN74_STRR3</name>
<feature type="domain" description="UspA" evidence="2">
    <location>
        <begin position="3"/>
        <end position="136"/>
    </location>
</feature>
<comment type="caution">
    <text evidence="3">The sequence shown here is derived from an EMBL/GenBank/DDBJ whole genome shotgun (WGS) entry which is preliminary data.</text>
</comment>
<dbReference type="Gene3D" id="3.40.50.620">
    <property type="entry name" value="HUPs"/>
    <property type="match status" value="2"/>
</dbReference>
<dbReference type="Pfam" id="PF00582">
    <property type="entry name" value="Usp"/>
    <property type="match status" value="2"/>
</dbReference>
<keyword evidence="4" id="KW-1185">Reference proteome</keyword>
<gene>
    <name evidence="3" type="ORF">VM95_00335</name>
</gene>
<protein>
    <recommendedName>
        <fullName evidence="2">UspA domain-containing protein</fullName>
    </recommendedName>
</protein>